<feature type="region of interest" description="Disordered" evidence="1">
    <location>
        <begin position="20"/>
        <end position="43"/>
    </location>
</feature>
<keyword evidence="2" id="KW-0732">Signal</keyword>
<dbReference type="Proteomes" id="UP000240572">
    <property type="component" value="Unassembled WGS sequence"/>
</dbReference>
<protein>
    <submittedName>
        <fullName evidence="4">YHS domain-containing protein</fullName>
    </submittedName>
</protein>
<dbReference type="EMBL" id="PYGD01000004">
    <property type="protein sequence ID" value="PSK92045.1"/>
    <property type="molecule type" value="Genomic_DNA"/>
</dbReference>
<evidence type="ECO:0000256" key="1">
    <source>
        <dbReference type="SAM" id="MobiDB-lite"/>
    </source>
</evidence>
<reference evidence="4 5" key="1">
    <citation type="submission" date="2018-03" db="EMBL/GenBank/DDBJ databases">
        <title>Genomic Encyclopedia of Type Strains, Phase III (KMG-III): the genomes of soil and plant-associated and newly described type strains.</title>
        <authorList>
            <person name="Whitman W."/>
        </authorList>
    </citation>
    <scope>NUCLEOTIDE SEQUENCE [LARGE SCALE GENOMIC DNA]</scope>
    <source>
        <strain evidence="4 5">CGMCC 1.12700</strain>
    </source>
</reference>
<comment type="caution">
    <text evidence="4">The sequence shown here is derived from an EMBL/GenBank/DDBJ whole genome shotgun (WGS) entry which is preliminary data.</text>
</comment>
<dbReference type="SMART" id="SM00746">
    <property type="entry name" value="TRASH"/>
    <property type="match status" value="1"/>
</dbReference>
<sequence length="91" mass="10027">MKKFMILPVAAMLLLSCKPGTDSNAEAPADKDKKEAKAGGKKDPVCGMDYDTTWTEFAVSNTDTTWFCSPHCKESYTANPAKYNKKEDKKG</sequence>
<dbReference type="AlphaFoldDB" id="A0A2P8D4A2"/>
<feature type="domain" description="TRASH" evidence="3">
    <location>
        <begin position="43"/>
        <end position="80"/>
    </location>
</feature>
<feature type="signal peptide" evidence="2">
    <location>
        <begin position="1"/>
        <end position="21"/>
    </location>
</feature>
<dbReference type="RefSeq" id="WP_106523117.1">
    <property type="nucleotide sequence ID" value="NZ_PYGD01000004.1"/>
</dbReference>
<name>A0A2P8D4A2_9BACT</name>
<evidence type="ECO:0000259" key="3">
    <source>
        <dbReference type="SMART" id="SM00746"/>
    </source>
</evidence>
<dbReference type="OrthoDB" id="678327at2"/>
<keyword evidence="5" id="KW-1185">Reference proteome</keyword>
<accession>A0A2P8D4A2</accession>
<gene>
    <name evidence="4" type="ORF">B0I18_104142</name>
</gene>
<dbReference type="PROSITE" id="PS51257">
    <property type="entry name" value="PROKAR_LIPOPROTEIN"/>
    <property type="match status" value="1"/>
</dbReference>
<evidence type="ECO:0000256" key="2">
    <source>
        <dbReference type="SAM" id="SignalP"/>
    </source>
</evidence>
<feature type="chain" id="PRO_5015169139" evidence="2">
    <location>
        <begin position="22"/>
        <end position="91"/>
    </location>
</feature>
<evidence type="ECO:0000313" key="5">
    <source>
        <dbReference type="Proteomes" id="UP000240572"/>
    </source>
</evidence>
<dbReference type="InterPro" id="IPR011017">
    <property type="entry name" value="TRASH_dom"/>
</dbReference>
<organism evidence="4 5">
    <name type="scientific">Taibaiella chishuiensis</name>
    <dbReference type="NCBI Taxonomy" id="1434707"/>
    <lineage>
        <taxon>Bacteria</taxon>
        <taxon>Pseudomonadati</taxon>
        <taxon>Bacteroidota</taxon>
        <taxon>Chitinophagia</taxon>
        <taxon>Chitinophagales</taxon>
        <taxon>Chitinophagaceae</taxon>
        <taxon>Taibaiella</taxon>
    </lineage>
</organism>
<proteinExistence type="predicted"/>
<evidence type="ECO:0000313" key="4">
    <source>
        <dbReference type="EMBL" id="PSK92045.1"/>
    </source>
</evidence>
<feature type="compositionally biased region" description="Basic and acidic residues" evidence="1">
    <location>
        <begin position="28"/>
        <end position="43"/>
    </location>
</feature>